<evidence type="ECO:0000313" key="1">
    <source>
        <dbReference type="EMBL" id="GAG97012.1"/>
    </source>
</evidence>
<proteinExistence type="predicted"/>
<comment type="caution">
    <text evidence="1">The sequence shown here is derived from an EMBL/GenBank/DDBJ whole genome shotgun (WGS) entry which is preliminary data.</text>
</comment>
<organism evidence="1">
    <name type="scientific">marine sediment metagenome</name>
    <dbReference type="NCBI Taxonomy" id="412755"/>
    <lineage>
        <taxon>unclassified sequences</taxon>
        <taxon>metagenomes</taxon>
        <taxon>ecological metagenomes</taxon>
    </lineage>
</organism>
<protein>
    <submittedName>
        <fullName evidence="1">Uncharacterized protein</fullName>
    </submittedName>
</protein>
<sequence>RIGVPFGIQYTQHTLQQGWNRLYMAIIPYCFKCKVPLVWHIHPKDTLYHCPLCGTKWVKEKEWNNGEARAKALVDLVGKDE</sequence>
<accession>X1CVP6</accession>
<name>X1CVP6_9ZZZZ</name>
<feature type="non-terminal residue" evidence="1">
    <location>
        <position position="1"/>
    </location>
</feature>
<reference evidence="1" key="1">
    <citation type="journal article" date="2014" name="Front. Microbiol.">
        <title>High frequency of phylogenetically diverse reductive dehalogenase-homologous genes in deep subseafloor sedimentary metagenomes.</title>
        <authorList>
            <person name="Kawai M."/>
            <person name="Futagami T."/>
            <person name="Toyoda A."/>
            <person name="Takaki Y."/>
            <person name="Nishi S."/>
            <person name="Hori S."/>
            <person name="Arai W."/>
            <person name="Tsubouchi T."/>
            <person name="Morono Y."/>
            <person name="Uchiyama I."/>
            <person name="Ito T."/>
            <person name="Fujiyama A."/>
            <person name="Inagaki F."/>
            <person name="Takami H."/>
        </authorList>
    </citation>
    <scope>NUCLEOTIDE SEQUENCE</scope>
    <source>
        <strain evidence="1">Expedition CK06-06</strain>
    </source>
</reference>
<gene>
    <name evidence="1" type="ORF">S01H4_41156</name>
</gene>
<dbReference type="EMBL" id="BART01022488">
    <property type="protein sequence ID" value="GAG97012.1"/>
    <property type="molecule type" value="Genomic_DNA"/>
</dbReference>
<dbReference type="AlphaFoldDB" id="X1CVP6"/>